<accession>J1L373</accession>
<sequence>MPCETAHTHRRYGETMIQDGQFRRQYTTTQQKVLTYLKNGIKKGDRYFKSRYIAKDLGLSSKEVGMNLAILAETCEELEIIRWSYSNSTTWMIRQQANAPDGVG</sequence>
<dbReference type="Proteomes" id="UP000005095">
    <property type="component" value="Chromosome"/>
</dbReference>
<dbReference type="Pfam" id="PF23438">
    <property type="entry name" value="DUF7123"/>
    <property type="match status" value="1"/>
</dbReference>
<evidence type="ECO:0000259" key="1">
    <source>
        <dbReference type="Pfam" id="PF23438"/>
    </source>
</evidence>
<proteinExistence type="predicted"/>
<gene>
    <name evidence="2" type="ORF">Metli_1582</name>
</gene>
<dbReference type="InterPro" id="IPR055547">
    <property type="entry name" value="DUF7123"/>
</dbReference>
<feature type="domain" description="DUF7123" evidence="1">
    <location>
        <begin position="23"/>
        <end position="94"/>
    </location>
</feature>
<name>J1L373_9EURY</name>
<keyword evidence="3" id="KW-1185">Reference proteome</keyword>
<evidence type="ECO:0000313" key="2">
    <source>
        <dbReference type="EMBL" id="EJG07532.1"/>
    </source>
</evidence>
<reference evidence="2 3" key="1">
    <citation type="submission" date="2011-08" db="EMBL/GenBank/DDBJ databases">
        <title>The complete genome of Methanofollis liminatans DSM 4140.</title>
        <authorList>
            <consortium name="US DOE Joint Genome Institute (JGI-PGF)"/>
            <person name="Lucas S."/>
            <person name="Han J."/>
            <person name="Lapidus A."/>
            <person name="Bruce D."/>
            <person name="Goodwin L."/>
            <person name="Pitluck S."/>
            <person name="Peters L."/>
            <person name="Kyrpides N."/>
            <person name="Mavromatis K."/>
            <person name="Ivanova N."/>
            <person name="Mikhailova N."/>
            <person name="Lu M."/>
            <person name="Detter J.C."/>
            <person name="Tapia R."/>
            <person name="Han C."/>
            <person name="Land M."/>
            <person name="Hauser L."/>
            <person name="Markowitz V."/>
            <person name="Cheng J.-F."/>
            <person name="Hugenholtz P."/>
            <person name="Woyke T."/>
            <person name="Wu D."/>
            <person name="Spring S."/>
            <person name="Schuler E."/>
            <person name="Brambilla E."/>
            <person name="Klenk H.-P."/>
            <person name="Eisen J.A."/>
        </authorList>
    </citation>
    <scope>NUCLEOTIDE SEQUENCE [LARGE SCALE GENOMIC DNA]</scope>
    <source>
        <strain evidence="2 3">DSM 4140</strain>
    </source>
</reference>
<protein>
    <recommendedName>
        <fullName evidence="1">DUF7123 domain-containing protein</fullName>
    </recommendedName>
</protein>
<evidence type="ECO:0000313" key="3">
    <source>
        <dbReference type="Proteomes" id="UP000005095"/>
    </source>
</evidence>
<organism evidence="2 3">
    <name type="scientific">Methanofollis liminatans DSM 4140</name>
    <dbReference type="NCBI Taxonomy" id="28892"/>
    <lineage>
        <taxon>Archaea</taxon>
        <taxon>Methanobacteriati</taxon>
        <taxon>Methanobacteriota</taxon>
        <taxon>Stenosarchaea group</taxon>
        <taxon>Methanomicrobia</taxon>
        <taxon>Methanomicrobiales</taxon>
        <taxon>Methanomicrobiaceae</taxon>
        <taxon>Methanofollis</taxon>
    </lineage>
</organism>
<dbReference type="AlphaFoldDB" id="J1L373"/>
<dbReference type="EMBL" id="CM001555">
    <property type="protein sequence ID" value="EJG07532.1"/>
    <property type="molecule type" value="Genomic_DNA"/>
</dbReference>
<dbReference type="HOGENOM" id="CLU_172273_1_0_2"/>